<evidence type="ECO:0000259" key="7">
    <source>
        <dbReference type="PROSITE" id="PS50011"/>
    </source>
</evidence>
<keyword evidence="4" id="KW-0547">Nucleotide-binding</keyword>
<dbReference type="InterPro" id="IPR011009">
    <property type="entry name" value="Kinase-like_dom_sf"/>
</dbReference>
<dbReference type="PROSITE" id="PS50011">
    <property type="entry name" value="PROTEIN_KINASE_DOM"/>
    <property type="match status" value="1"/>
</dbReference>
<keyword evidence="6" id="KW-0067">ATP-binding</keyword>
<keyword evidence="3" id="KW-0808">Transferase</keyword>
<sequence length="333" mass="35425">MSESVAATGVMFDGRYQLRLVIADGALARVWQARDVRLGREVALKVLAPRADGDPHAAERFAREVQAASALSHPHVITIYDSGATHNSAYLVMELARLGTLAAQIAGGQMPAEYIVKVAQQVCQGLSAAHRAGIIHRDLKPANILRTNEDTVKISDFGAAHLAGSDIELTATGTAVGTAPYMSPEQVRGEPVGPVSDLYSLGCVMYAMAAGKPPFASGTPAGIAWRQLHQEPVPLARRRPDLPPAIDSVVSVLLNKTPVARPASAGIVAQWLSQILLTPHGSDSLLERTQNSTTNRNAEHTTTARMLRVPEAACRTSDAKCHAVSLHEGRDLP</sequence>
<dbReference type="PANTHER" id="PTHR43289">
    <property type="entry name" value="MITOGEN-ACTIVATED PROTEIN KINASE KINASE KINASE 20-RELATED"/>
    <property type="match status" value="1"/>
</dbReference>
<dbReference type="AlphaFoldDB" id="A0A8J3VDL5"/>
<keyword evidence="9" id="KW-1185">Reference proteome</keyword>
<evidence type="ECO:0000256" key="1">
    <source>
        <dbReference type="ARBA" id="ARBA00012513"/>
    </source>
</evidence>
<accession>A0A8J3VDL5</accession>
<organism evidence="8 9">
    <name type="scientific">Rhizocola hellebori</name>
    <dbReference type="NCBI Taxonomy" id="1392758"/>
    <lineage>
        <taxon>Bacteria</taxon>
        <taxon>Bacillati</taxon>
        <taxon>Actinomycetota</taxon>
        <taxon>Actinomycetes</taxon>
        <taxon>Micromonosporales</taxon>
        <taxon>Micromonosporaceae</taxon>
        <taxon>Rhizocola</taxon>
    </lineage>
</organism>
<gene>
    <name evidence="8" type="ORF">Rhe02_08970</name>
</gene>
<keyword evidence="5" id="KW-0418">Kinase</keyword>
<comment type="caution">
    <text evidence="8">The sequence shown here is derived from an EMBL/GenBank/DDBJ whole genome shotgun (WGS) entry which is preliminary data.</text>
</comment>
<dbReference type="Pfam" id="PF00069">
    <property type="entry name" value="Pkinase"/>
    <property type="match status" value="1"/>
</dbReference>
<dbReference type="GO" id="GO:0004674">
    <property type="term" value="F:protein serine/threonine kinase activity"/>
    <property type="evidence" value="ECO:0007669"/>
    <property type="project" value="UniProtKB-KW"/>
</dbReference>
<dbReference type="RefSeq" id="WP_203906760.1">
    <property type="nucleotide sequence ID" value="NZ_BONY01000004.1"/>
</dbReference>
<evidence type="ECO:0000256" key="2">
    <source>
        <dbReference type="ARBA" id="ARBA00022527"/>
    </source>
</evidence>
<dbReference type="Gene3D" id="1.10.510.10">
    <property type="entry name" value="Transferase(Phosphotransferase) domain 1"/>
    <property type="match status" value="1"/>
</dbReference>
<evidence type="ECO:0000313" key="9">
    <source>
        <dbReference type="Proteomes" id="UP000612899"/>
    </source>
</evidence>
<evidence type="ECO:0000256" key="4">
    <source>
        <dbReference type="ARBA" id="ARBA00022741"/>
    </source>
</evidence>
<evidence type="ECO:0000313" key="8">
    <source>
        <dbReference type="EMBL" id="GIH02830.1"/>
    </source>
</evidence>
<dbReference type="GO" id="GO:0005524">
    <property type="term" value="F:ATP binding"/>
    <property type="evidence" value="ECO:0007669"/>
    <property type="project" value="UniProtKB-KW"/>
</dbReference>
<reference evidence="8" key="1">
    <citation type="submission" date="2021-01" db="EMBL/GenBank/DDBJ databases">
        <title>Whole genome shotgun sequence of Rhizocola hellebori NBRC 109834.</title>
        <authorList>
            <person name="Komaki H."/>
            <person name="Tamura T."/>
        </authorList>
    </citation>
    <scope>NUCLEOTIDE SEQUENCE</scope>
    <source>
        <strain evidence="8">NBRC 109834</strain>
    </source>
</reference>
<dbReference type="Proteomes" id="UP000612899">
    <property type="component" value="Unassembled WGS sequence"/>
</dbReference>
<dbReference type="EMBL" id="BONY01000004">
    <property type="protein sequence ID" value="GIH02830.1"/>
    <property type="molecule type" value="Genomic_DNA"/>
</dbReference>
<dbReference type="EC" id="2.7.11.1" evidence="1"/>
<dbReference type="SUPFAM" id="SSF56112">
    <property type="entry name" value="Protein kinase-like (PK-like)"/>
    <property type="match status" value="1"/>
</dbReference>
<evidence type="ECO:0000256" key="6">
    <source>
        <dbReference type="ARBA" id="ARBA00022840"/>
    </source>
</evidence>
<dbReference type="CDD" id="cd14014">
    <property type="entry name" value="STKc_PknB_like"/>
    <property type="match status" value="1"/>
</dbReference>
<name>A0A8J3VDL5_9ACTN</name>
<dbReference type="Gene3D" id="3.30.200.20">
    <property type="entry name" value="Phosphorylase Kinase, domain 1"/>
    <property type="match status" value="1"/>
</dbReference>
<evidence type="ECO:0000256" key="3">
    <source>
        <dbReference type="ARBA" id="ARBA00022679"/>
    </source>
</evidence>
<keyword evidence="2" id="KW-0723">Serine/threonine-protein kinase</keyword>
<dbReference type="InterPro" id="IPR000719">
    <property type="entry name" value="Prot_kinase_dom"/>
</dbReference>
<feature type="domain" description="Protein kinase" evidence="7">
    <location>
        <begin position="16"/>
        <end position="277"/>
    </location>
</feature>
<proteinExistence type="predicted"/>
<dbReference type="SMART" id="SM00220">
    <property type="entry name" value="S_TKc"/>
    <property type="match status" value="1"/>
</dbReference>
<protein>
    <recommendedName>
        <fullName evidence="1">non-specific serine/threonine protein kinase</fullName>
        <ecNumber evidence="1">2.7.11.1</ecNumber>
    </recommendedName>
</protein>
<dbReference type="PANTHER" id="PTHR43289:SF6">
    <property type="entry name" value="SERINE_THREONINE-PROTEIN KINASE NEKL-3"/>
    <property type="match status" value="1"/>
</dbReference>
<evidence type="ECO:0000256" key="5">
    <source>
        <dbReference type="ARBA" id="ARBA00022777"/>
    </source>
</evidence>